<dbReference type="AlphaFoldDB" id="A0A844AGX3"/>
<accession>A0A844AGX3</accession>
<reference evidence="2 3" key="1">
    <citation type="journal article" date="2013" name="Genome Biol.">
        <title>Comparative genomics of the core and accessory genomes of 48 Sinorhizobium strains comprising five genospecies.</title>
        <authorList>
            <person name="Sugawara M."/>
            <person name="Epstein B."/>
            <person name="Badgley B.D."/>
            <person name="Unno T."/>
            <person name="Xu L."/>
            <person name="Reese J."/>
            <person name="Gyaneshwar P."/>
            <person name="Denny R."/>
            <person name="Mudge J."/>
            <person name="Bharti A.K."/>
            <person name="Farmer A.D."/>
            <person name="May G.D."/>
            <person name="Woodward J.E."/>
            <person name="Medigue C."/>
            <person name="Vallenet D."/>
            <person name="Lajus A."/>
            <person name="Rouy Z."/>
            <person name="Martinez-Vaz B."/>
            <person name="Tiffin P."/>
            <person name="Young N.D."/>
            <person name="Sadowsky M.J."/>
        </authorList>
    </citation>
    <scope>NUCLEOTIDE SEQUENCE [LARGE SCALE GENOMIC DNA]</scope>
    <source>
        <strain evidence="2 3">USDA205</strain>
    </source>
</reference>
<organism evidence="2 3">
    <name type="scientific">Rhizobium fredii</name>
    <name type="common">Sinorhizobium fredii</name>
    <dbReference type="NCBI Taxonomy" id="380"/>
    <lineage>
        <taxon>Bacteria</taxon>
        <taxon>Pseudomonadati</taxon>
        <taxon>Pseudomonadota</taxon>
        <taxon>Alphaproteobacteria</taxon>
        <taxon>Hyphomicrobiales</taxon>
        <taxon>Rhizobiaceae</taxon>
        <taxon>Sinorhizobium/Ensifer group</taxon>
        <taxon>Sinorhizobium</taxon>
    </lineage>
</organism>
<comment type="caution">
    <text evidence="2">The sequence shown here is derived from an EMBL/GenBank/DDBJ whole genome shotgun (WGS) entry which is preliminary data.</text>
</comment>
<dbReference type="EMBL" id="WISZ01000197">
    <property type="protein sequence ID" value="MQX11787.1"/>
    <property type="molecule type" value="Genomic_DNA"/>
</dbReference>
<sequence length="128" mass="14573">MVYDSKPVTDHFRKIDTDRLIGVVSMQGFDGHFFFQRDQVKVPSPSVSRCLADNSVGVMLHRRIRCRQPEIRYENNMWQPLPSAGRGASTPAITTNASSASIGGTKLRPIQFFRALDQCFQQRLQHSY</sequence>
<evidence type="ECO:0000313" key="3">
    <source>
        <dbReference type="Proteomes" id="UP000466694"/>
    </source>
</evidence>
<dbReference type="RefSeq" id="WP_141322102.1">
    <property type="nucleotide sequence ID" value="NZ_BJNI01000015.1"/>
</dbReference>
<gene>
    <name evidence="2" type="ORF">GHK48_26965</name>
</gene>
<protein>
    <submittedName>
        <fullName evidence="2">DUF4334 domain-containing protein</fullName>
    </submittedName>
</protein>
<dbReference type="Proteomes" id="UP000466694">
    <property type="component" value="Unassembled WGS sequence"/>
</dbReference>
<evidence type="ECO:0000313" key="2">
    <source>
        <dbReference type="EMBL" id="MQX11787.1"/>
    </source>
</evidence>
<dbReference type="Pfam" id="PF14232">
    <property type="entry name" value="DUF4334"/>
    <property type="match status" value="1"/>
</dbReference>
<feature type="domain" description="DUF4334" evidence="1">
    <location>
        <begin position="1"/>
        <end position="35"/>
    </location>
</feature>
<name>A0A844AGX3_RHIFR</name>
<evidence type="ECO:0000259" key="1">
    <source>
        <dbReference type="Pfam" id="PF14232"/>
    </source>
</evidence>
<dbReference type="Gene3D" id="2.40.128.580">
    <property type="entry name" value="GXWXG domain"/>
    <property type="match status" value="1"/>
</dbReference>
<dbReference type="InterPro" id="IPR025568">
    <property type="entry name" value="DUF4334"/>
</dbReference>
<proteinExistence type="predicted"/>